<feature type="domain" description="DNA mismatch repair MutH/Type II restriction enzyme Sau3AI" evidence="4">
    <location>
        <begin position="65"/>
        <end position="172"/>
    </location>
</feature>
<evidence type="ECO:0000256" key="1">
    <source>
        <dbReference type="ARBA" id="ARBA00022722"/>
    </source>
</evidence>
<dbReference type="CDD" id="cd22355">
    <property type="entry name" value="Sau3AI_C"/>
    <property type="match status" value="1"/>
</dbReference>
<dbReference type="Gene3D" id="3.40.600.10">
    <property type="entry name" value="DNA mismatch repair MutH/Restriction endonuclease, type II"/>
    <property type="match status" value="2"/>
</dbReference>
<dbReference type="Proteomes" id="UP000654573">
    <property type="component" value="Unassembled WGS sequence"/>
</dbReference>
<keyword evidence="1" id="KW-0540">Nuclease</keyword>
<gene>
    <name evidence="5" type="ORF">H8S76_14275</name>
</gene>
<comment type="caution">
    <text evidence="5">The sequence shown here is derived from an EMBL/GenBank/DDBJ whole genome shotgun (WGS) entry which is preliminary data.</text>
</comment>
<dbReference type="RefSeq" id="WP_033140452.1">
    <property type="nucleotide sequence ID" value="NZ_JACOOU010000006.1"/>
</dbReference>
<reference evidence="5 6" key="1">
    <citation type="submission" date="2020-08" db="EMBL/GenBank/DDBJ databases">
        <title>Genome public.</title>
        <authorList>
            <person name="Liu C."/>
            <person name="Sun Q."/>
        </authorList>
    </citation>
    <scope>NUCLEOTIDE SEQUENCE [LARGE SCALE GENOMIC DNA]</scope>
    <source>
        <strain evidence="5 6">NSJ-34</strain>
    </source>
</reference>
<evidence type="ECO:0000313" key="5">
    <source>
        <dbReference type="EMBL" id="MBC5673414.1"/>
    </source>
</evidence>
<organism evidence="5 6">
    <name type="scientific">Blautia celeris</name>
    <dbReference type="NCBI Taxonomy" id="2763026"/>
    <lineage>
        <taxon>Bacteria</taxon>
        <taxon>Bacillati</taxon>
        <taxon>Bacillota</taxon>
        <taxon>Clostridia</taxon>
        <taxon>Lachnospirales</taxon>
        <taxon>Lachnospiraceae</taxon>
        <taxon>Blautia</taxon>
    </lineage>
</organism>
<protein>
    <recommendedName>
        <fullName evidence="4">DNA mismatch repair MutH/Type II restriction enzyme Sau3AI domain-containing protein</fullName>
    </recommendedName>
</protein>
<name>A0ABR7FDY1_9FIRM</name>
<accession>A0ABR7FDY1</accession>
<dbReference type="InterPro" id="IPR011337">
    <property type="entry name" value="DNA_rep_MutH/RE_typeII_Sau3AI"/>
</dbReference>
<proteinExistence type="predicted"/>
<evidence type="ECO:0000313" key="6">
    <source>
        <dbReference type="Proteomes" id="UP000654573"/>
    </source>
</evidence>
<dbReference type="InterPro" id="IPR011335">
    <property type="entry name" value="Restrct_endonuc-II-like"/>
</dbReference>
<dbReference type="SUPFAM" id="SSF52980">
    <property type="entry name" value="Restriction endonuclease-like"/>
    <property type="match status" value="2"/>
</dbReference>
<keyword evidence="2" id="KW-0255">Endonuclease</keyword>
<dbReference type="InterPro" id="IPR037057">
    <property type="entry name" value="DNA_rep_MutH/T2_RE_sf"/>
</dbReference>
<dbReference type="Pfam" id="PF02976">
    <property type="entry name" value="MutH"/>
    <property type="match status" value="1"/>
</dbReference>
<sequence>MGIREINLQEEIPHYTKEQVYGILIPTIGKTLEELDINRVFDKTVMNPKVTGIAGDVIEQSVFGYKANNKQIPDLNVDNEDVELKTIGIQEKSRGLWYAKEPCSITAVSIPTIEQETFETSKFWHKSQRILFVYYHYLSKMTVKAAGYKDFQVKNFYFYNCTDDDKVIIASDWQKVHDFIADIHKRYPDKESRKKEYPNLSTVVNKNLEYLDTSPKYPNAPRFRFRARFVTVIVQSSINNTYERSDRHYFGINDVEKECIEYTRRYKGMTLNELCREFGVDNNISCKQAGEKIIAKMFGGTKKISQIEQLAKFGLNGQIVVLNKNGGRTEDLKLSACPLDFSDFQIIDGEQKKFEDTDVYSFFNDYRLLCPVFQEHPRMIVGPDGKKMITQVIYGENTFEGFKILELGTDEIMSSVRASWEEAKRLVQTGELTVTVMRRKDGSVRYTAKTGIEMLQTNLPKALDNVIFFRGTGKDATDKVIVNGLKMLRQNYWVKGTYVVELLNKMKYLGEHQKG</sequence>
<keyword evidence="6" id="KW-1185">Reference proteome</keyword>
<dbReference type="SMART" id="SM00927">
    <property type="entry name" value="MutH"/>
    <property type="match status" value="1"/>
</dbReference>
<keyword evidence="3" id="KW-0378">Hydrolase</keyword>
<dbReference type="EMBL" id="JACOOU010000006">
    <property type="protein sequence ID" value="MBC5673414.1"/>
    <property type="molecule type" value="Genomic_DNA"/>
</dbReference>
<evidence type="ECO:0000256" key="3">
    <source>
        <dbReference type="ARBA" id="ARBA00022801"/>
    </source>
</evidence>
<evidence type="ECO:0000259" key="4">
    <source>
        <dbReference type="SMART" id="SM00927"/>
    </source>
</evidence>
<evidence type="ECO:0000256" key="2">
    <source>
        <dbReference type="ARBA" id="ARBA00022759"/>
    </source>
</evidence>